<accession>A0ABD5IQX6</accession>
<dbReference type="CDD" id="cd06529">
    <property type="entry name" value="S24_LexA-like"/>
    <property type="match status" value="1"/>
</dbReference>
<dbReference type="InterPro" id="IPR010982">
    <property type="entry name" value="Lambda_DNA-bd_dom_sf"/>
</dbReference>
<evidence type="ECO:0000259" key="4">
    <source>
        <dbReference type="Pfam" id="PF00717"/>
    </source>
</evidence>
<organism evidence="5 6">
    <name type="scientific">Serratia marcescens</name>
    <dbReference type="NCBI Taxonomy" id="615"/>
    <lineage>
        <taxon>Bacteria</taxon>
        <taxon>Pseudomonadati</taxon>
        <taxon>Pseudomonadota</taxon>
        <taxon>Gammaproteobacteria</taxon>
        <taxon>Enterobacterales</taxon>
        <taxon>Yersiniaceae</taxon>
        <taxon>Serratia</taxon>
    </lineage>
</organism>
<dbReference type="Pfam" id="PF00717">
    <property type="entry name" value="Peptidase_S24"/>
    <property type="match status" value="1"/>
</dbReference>
<evidence type="ECO:0000256" key="1">
    <source>
        <dbReference type="ARBA" id="ARBA00023015"/>
    </source>
</evidence>
<dbReference type="Gene3D" id="1.10.260.40">
    <property type="entry name" value="lambda repressor-like DNA-binding domains"/>
    <property type="match status" value="1"/>
</dbReference>
<dbReference type="Gene3D" id="2.10.109.10">
    <property type="entry name" value="Umud Fragment, subunit A"/>
    <property type="match status" value="1"/>
</dbReference>
<dbReference type="GO" id="GO:0003677">
    <property type="term" value="F:DNA binding"/>
    <property type="evidence" value="ECO:0007669"/>
    <property type="project" value="UniProtKB-KW"/>
</dbReference>
<dbReference type="RefSeq" id="WP_319858042.1">
    <property type="nucleotide sequence ID" value="NZ_JAXABG010000043.1"/>
</dbReference>
<dbReference type="SUPFAM" id="SSF51306">
    <property type="entry name" value="LexA/Signal peptidase"/>
    <property type="match status" value="1"/>
</dbReference>
<dbReference type="InterPro" id="IPR036286">
    <property type="entry name" value="LexA/Signal_pep-like_sf"/>
</dbReference>
<gene>
    <name evidence="5" type="ORF">SJ435_26625</name>
</gene>
<sequence length="257" mass="28897">MVKKDELKEKFTERLRAACLEAGVGGRGLPKRMKDALSKQGISITEPGIWKWMNAAAIPDSVNILALSRWLRVRPEWLEYGRGEMKENVSGVQKQESNVPPQEEWDSVDAWDSTTPLPQDEVEVPFLRDIELAAGDGSFNEEDYNGFKLRFSKATLRRIGASTDGSGVLCFPARGNSMEPNIPDGSTVAVNTDDKKIVDGKVYAINQDGWKRLKILYRVGPNRLSIRSFNTAEHPDEEADLDKIEIIGRLFWTSTIW</sequence>
<keyword evidence="2" id="KW-0238">DNA-binding</keyword>
<keyword evidence="3" id="KW-0804">Transcription</keyword>
<dbReference type="EMBL" id="JAXABG010000043">
    <property type="protein sequence ID" value="MDX7085961.1"/>
    <property type="molecule type" value="Genomic_DNA"/>
</dbReference>
<proteinExistence type="predicted"/>
<keyword evidence="1" id="KW-0805">Transcription regulation</keyword>
<evidence type="ECO:0000313" key="5">
    <source>
        <dbReference type="EMBL" id="MDX7085961.1"/>
    </source>
</evidence>
<feature type="domain" description="Peptidase S24/S26A/S26B/S26C" evidence="4">
    <location>
        <begin position="131"/>
        <end position="250"/>
    </location>
</feature>
<reference evidence="5 6" key="1">
    <citation type="submission" date="2023-11" db="EMBL/GenBank/DDBJ databases">
        <title>Detection of rare carbapenemases in Enterobacterales - comparison of two colorimetric and two CIM-based carbapenemase assays.</title>
        <authorList>
            <person name="Schaffarczyk L."/>
            <person name="Noster J."/>
            <person name="Stelzer Y."/>
            <person name="Sattler J."/>
            <person name="Gatermann S."/>
            <person name="Hamprecht A."/>
        </authorList>
    </citation>
    <scope>NUCLEOTIDE SEQUENCE [LARGE SCALE GENOMIC DNA]</scope>
    <source>
        <strain evidence="5 6">CIM-Carb-136</strain>
    </source>
</reference>
<dbReference type="InterPro" id="IPR015927">
    <property type="entry name" value="Peptidase_S24_S26A/B/C"/>
</dbReference>
<comment type="caution">
    <text evidence="5">The sequence shown here is derived from an EMBL/GenBank/DDBJ whole genome shotgun (WGS) entry which is preliminary data.</text>
</comment>
<name>A0ABD5IQX6_SERMA</name>
<dbReference type="PANTHER" id="PTHR40661">
    <property type="match status" value="1"/>
</dbReference>
<evidence type="ECO:0000256" key="3">
    <source>
        <dbReference type="ARBA" id="ARBA00023163"/>
    </source>
</evidence>
<evidence type="ECO:0000313" key="6">
    <source>
        <dbReference type="Proteomes" id="UP001275057"/>
    </source>
</evidence>
<protein>
    <submittedName>
        <fullName evidence="5">Helix-turn-helix transcriptional regulator</fullName>
    </submittedName>
</protein>
<dbReference type="AlphaFoldDB" id="A0ABD5IQX6"/>
<dbReference type="InterPro" id="IPR039418">
    <property type="entry name" value="LexA-like"/>
</dbReference>
<evidence type="ECO:0000256" key="2">
    <source>
        <dbReference type="ARBA" id="ARBA00023125"/>
    </source>
</evidence>
<dbReference type="PANTHER" id="PTHR40661:SF2">
    <property type="entry name" value="HTH-TYPE TRANSCRIPTIONAL REGULATOR PRTR"/>
    <property type="match status" value="1"/>
</dbReference>
<dbReference type="Proteomes" id="UP001275057">
    <property type="component" value="Unassembled WGS sequence"/>
</dbReference>